<dbReference type="PANTHER" id="PTHR43539:SF91">
    <property type="entry name" value="FAD-DEPENDENT URATE HYDROXYLASE"/>
    <property type="match status" value="1"/>
</dbReference>
<gene>
    <name evidence="2" type="ORF">C7402_11059</name>
</gene>
<dbReference type="InterPro" id="IPR050982">
    <property type="entry name" value="Auxin_biosynth/cation_transpt"/>
</dbReference>
<evidence type="ECO:0000256" key="1">
    <source>
        <dbReference type="ARBA" id="ARBA00023002"/>
    </source>
</evidence>
<accession>A0ABX5KPL8</accession>
<proteinExistence type="predicted"/>
<organism evidence="2 3">
    <name type="scientific">Paraburkholderia unamae</name>
    <dbReference type="NCBI Taxonomy" id="219649"/>
    <lineage>
        <taxon>Bacteria</taxon>
        <taxon>Pseudomonadati</taxon>
        <taxon>Pseudomonadota</taxon>
        <taxon>Betaproteobacteria</taxon>
        <taxon>Burkholderiales</taxon>
        <taxon>Burkholderiaceae</taxon>
        <taxon>Paraburkholderia</taxon>
    </lineage>
</organism>
<dbReference type="Pfam" id="PF13738">
    <property type="entry name" value="Pyr_redox_3"/>
    <property type="match status" value="1"/>
</dbReference>
<keyword evidence="3" id="KW-1185">Reference proteome</keyword>
<name>A0ABX5KPL8_9BURK</name>
<reference evidence="2 3" key="1">
    <citation type="submission" date="2018-05" db="EMBL/GenBank/DDBJ databases">
        <title>Genomic Encyclopedia of Type Strains, Phase IV (KMG-V): Genome sequencing to study the core and pangenomes of soil and plant-associated prokaryotes.</title>
        <authorList>
            <person name="Whitman W."/>
        </authorList>
    </citation>
    <scope>NUCLEOTIDE SEQUENCE [LARGE SCALE GENOMIC DNA]</scope>
    <source>
        <strain evidence="2 3">SCZa-39</strain>
    </source>
</reference>
<dbReference type="SUPFAM" id="SSF51905">
    <property type="entry name" value="FAD/NAD(P)-binding domain"/>
    <property type="match status" value="1"/>
</dbReference>
<dbReference type="Proteomes" id="UP000245712">
    <property type="component" value="Unassembled WGS sequence"/>
</dbReference>
<keyword evidence="1" id="KW-0560">Oxidoreductase</keyword>
<dbReference type="InterPro" id="IPR036188">
    <property type="entry name" value="FAD/NAD-bd_sf"/>
</dbReference>
<protein>
    <submittedName>
        <fullName evidence="2">Cation diffusion facilitator CzcD-associated flavoprotein CzcO</fullName>
    </submittedName>
</protein>
<dbReference type="Gene3D" id="3.50.50.60">
    <property type="entry name" value="FAD/NAD(P)-binding domain"/>
    <property type="match status" value="1"/>
</dbReference>
<dbReference type="RefSeq" id="WP_116611967.1">
    <property type="nucleotide sequence ID" value="NZ_QEOB01000010.1"/>
</dbReference>
<evidence type="ECO:0000313" key="2">
    <source>
        <dbReference type="EMBL" id="PVX81655.1"/>
    </source>
</evidence>
<dbReference type="PANTHER" id="PTHR43539">
    <property type="entry name" value="FLAVIN-BINDING MONOOXYGENASE-LIKE PROTEIN (AFU_ORTHOLOGUE AFUA_4G09220)"/>
    <property type="match status" value="1"/>
</dbReference>
<sequence length="475" mass="52023">MTQSSAPDHFASETLRLIGPDPENWVVERPGLDHNVVVVGGGQTGAAFAFALRRAGIGKVSVIDRAPDEARAGVWTTYARMNRLRTPKTLAGPEAGLPALSFQAWYEARHGEAAYAQIERAGREDWAAYLAWYREFLGITVRYGTTLERIEPQGDHFRLHLAVRQGETLERRVETARKIVLGNGVAGNGRPNVEGPLAALPRSHFAHTSDAIDFASLRGKSVAVIGAAASAFDAAATALEAGAADVHLFSRRASLAAVPVNRARAYPGAYENYPALPDALRWRQALRFRRAGSTPPADAVARATRFDNFHLHTGTQWKEATVDDARVRAWVDGGSFAFDFVIAGTGYAVDLHARPELADVADHVLLWRDRYTAQETERDEGLGAHPYLGDALEYLEKTPGAAPYLKHIHVFNPAAFVSRGLPVGDVPSMKRDIPAVVRRISEDLFLDDLEAHEARMTADVPADFDVSHYEQRVVR</sequence>
<evidence type="ECO:0000313" key="3">
    <source>
        <dbReference type="Proteomes" id="UP000245712"/>
    </source>
</evidence>
<dbReference type="EMBL" id="QEOB01000010">
    <property type="protein sequence ID" value="PVX81655.1"/>
    <property type="molecule type" value="Genomic_DNA"/>
</dbReference>
<comment type="caution">
    <text evidence="2">The sequence shown here is derived from an EMBL/GenBank/DDBJ whole genome shotgun (WGS) entry which is preliminary data.</text>
</comment>